<organism evidence="1 2">
    <name type="scientific">Hyalomma asiaticum</name>
    <name type="common">Tick</name>
    <dbReference type="NCBI Taxonomy" id="266040"/>
    <lineage>
        <taxon>Eukaryota</taxon>
        <taxon>Metazoa</taxon>
        <taxon>Ecdysozoa</taxon>
        <taxon>Arthropoda</taxon>
        <taxon>Chelicerata</taxon>
        <taxon>Arachnida</taxon>
        <taxon>Acari</taxon>
        <taxon>Parasitiformes</taxon>
        <taxon>Ixodida</taxon>
        <taxon>Ixodoidea</taxon>
        <taxon>Ixodidae</taxon>
        <taxon>Hyalomminae</taxon>
        <taxon>Hyalomma</taxon>
    </lineage>
</organism>
<dbReference type="Proteomes" id="UP000821845">
    <property type="component" value="Chromosome 7"/>
</dbReference>
<gene>
    <name evidence="1" type="ORF">HPB50_015927</name>
</gene>
<sequence length="117" mass="12610">MAAVADESGSICPCGLYISILAMKRTSSLERIPGLRRLCPSGCSRVCPTSKFDVSSLALAPLMADRRAQARNDGWRRGPARRTRLEALGATSRLGRCSLFARHGVSVFLKLCSIADV</sequence>
<reference evidence="1" key="1">
    <citation type="submission" date="2020-05" db="EMBL/GenBank/DDBJ databases">
        <title>Large-scale comparative analyses of tick genomes elucidate their genetic diversity and vector capacities.</title>
        <authorList>
            <person name="Jia N."/>
            <person name="Wang J."/>
            <person name="Shi W."/>
            <person name="Du L."/>
            <person name="Sun Y."/>
            <person name="Zhan W."/>
            <person name="Jiang J."/>
            <person name="Wang Q."/>
            <person name="Zhang B."/>
            <person name="Ji P."/>
            <person name="Sakyi L.B."/>
            <person name="Cui X."/>
            <person name="Yuan T."/>
            <person name="Jiang B."/>
            <person name="Yang W."/>
            <person name="Lam T.T.-Y."/>
            <person name="Chang Q."/>
            <person name="Ding S."/>
            <person name="Wang X."/>
            <person name="Zhu J."/>
            <person name="Ruan X."/>
            <person name="Zhao L."/>
            <person name="Wei J."/>
            <person name="Que T."/>
            <person name="Du C."/>
            <person name="Cheng J."/>
            <person name="Dai P."/>
            <person name="Han X."/>
            <person name="Huang E."/>
            <person name="Gao Y."/>
            <person name="Liu J."/>
            <person name="Shao H."/>
            <person name="Ye R."/>
            <person name="Li L."/>
            <person name="Wei W."/>
            <person name="Wang X."/>
            <person name="Wang C."/>
            <person name="Yang T."/>
            <person name="Huo Q."/>
            <person name="Li W."/>
            <person name="Guo W."/>
            <person name="Chen H."/>
            <person name="Zhou L."/>
            <person name="Ni X."/>
            <person name="Tian J."/>
            <person name="Zhou Y."/>
            <person name="Sheng Y."/>
            <person name="Liu T."/>
            <person name="Pan Y."/>
            <person name="Xia L."/>
            <person name="Li J."/>
            <person name="Zhao F."/>
            <person name="Cao W."/>
        </authorList>
    </citation>
    <scope>NUCLEOTIDE SEQUENCE</scope>
    <source>
        <strain evidence="1">Hyas-2018</strain>
    </source>
</reference>
<name>A0ACB7RTJ5_HYAAI</name>
<comment type="caution">
    <text evidence="1">The sequence shown here is derived from an EMBL/GenBank/DDBJ whole genome shotgun (WGS) entry which is preliminary data.</text>
</comment>
<proteinExistence type="predicted"/>
<evidence type="ECO:0000313" key="1">
    <source>
        <dbReference type="EMBL" id="KAH6926252.1"/>
    </source>
</evidence>
<evidence type="ECO:0000313" key="2">
    <source>
        <dbReference type="Proteomes" id="UP000821845"/>
    </source>
</evidence>
<accession>A0ACB7RTJ5</accession>
<keyword evidence="2" id="KW-1185">Reference proteome</keyword>
<protein>
    <submittedName>
        <fullName evidence="1">Uncharacterized protein</fullName>
    </submittedName>
</protein>
<dbReference type="EMBL" id="CM023487">
    <property type="protein sequence ID" value="KAH6926252.1"/>
    <property type="molecule type" value="Genomic_DNA"/>
</dbReference>